<accession>A0A5P1EYM0</accession>
<dbReference type="EMBL" id="CM007384">
    <property type="protein sequence ID" value="ONK71032.1"/>
    <property type="molecule type" value="Genomic_DNA"/>
</dbReference>
<dbReference type="Gramene" id="ONK71032">
    <property type="protein sequence ID" value="ONK71032"/>
    <property type="gene ID" value="A4U43_C04F4010"/>
</dbReference>
<gene>
    <name evidence="1" type="ORF">A4U43_C04F4010</name>
</gene>
<protein>
    <submittedName>
        <fullName evidence="1">Uncharacterized protein</fullName>
    </submittedName>
</protein>
<dbReference type="AlphaFoldDB" id="A0A5P1EYM0"/>
<organism evidence="1 2">
    <name type="scientific">Asparagus officinalis</name>
    <name type="common">Garden asparagus</name>
    <dbReference type="NCBI Taxonomy" id="4686"/>
    <lineage>
        <taxon>Eukaryota</taxon>
        <taxon>Viridiplantae</taxon>
        <taxon>Streptophyta</taxon>
        <taxon>Embryophyta</taxon>
        <taxon>Tracheophyta</taxon>
        <taxon>Spermatophyta</taxon>
        <taxon>Magnoliopsida</taxon>
        <taxon>Liliopsida</taxon>
        <taxon>Asparagales</taxon>
        <taxon>Asparagaceae</taxon>
        <taxon>Asparagoideae</taxon>
        <taxon>Asparagus</taxon>
    </lineage>
</organism>
<name>A0A5P1EYM0_ASPOF</name>
<sequence length="104" mass="12393">MDDGQQSSSQGSWHSQQRDLTIRQIKRKIRNQYQYNNYETQNNIFGSKKRQHDRIIDDKEVNGNYKKAKIQQYKSRRIIPSFINATEEATIKQQTSKKICNLQD</sequence>
<evidence type="ECO:0000313" key="2">
    <source>
        <dbReference type="Proteomes" id="UP000243459"/>
    </source>
</evidence>
<evidence type="ECO:0000313" key="1">
    <source>
        <dbReference type="EMBL" id="ONK71032.1"/>
    </source>
</evidence>
<keyword evidence="2" id="KW-1185">Reference proteome</keyword>
<reference evidence="2" key="1">
    <citation type="journal article" date="2017" name="Nat. Commun.">
        <title>The asparagus genome sheds light on the origin and evolution of a young Y chromosome.</title>
        <authorList>
            <person name="Harkess A."/>
            <person name="Zhou J."/>
            <person name="Xu C."/>
            <person name="Bowers J.E."/>
            <person name="Van der Hulst R."/>
            <person name="Ayyampalayam S."/>
            <person name="Mercati F."/>
            <person name="Riccardi P."/>
            <person name="McKain M.R."/>
            <person name="Kakrana A."/>
            <person name="Tang H."/>
            <person name="Ray J."/>
            <person name="Groenendijk J."/>
            <person name="Arikit S."/>
            <person name="Mathioni S.M."/>
            <person name="Nakano M."/>
            <person name="Shan H."/>
            <person name="Telgmann-Rauber A."/>
            <person name="Kanno A."/>
            <person name="Yue Z."/>
            <person name="Chen H."/>
            <person name="Li W."/>
            <person name="Chen Y."/>
            <person name="Xu X."/>
            <person name="Zhang Y."/>
            <person name="Luo S."/>
            <person name="Chen H."/>
            <person name="Gao J."/>
            <person name="Mao Z."/>
            <person name="Pires J.C."/>
            <person name="Luo M."/>
            <person name="Kudrna D."/>
            <person name="Wing R.A."/>
            <person name="Meyers B.C."/>
            <person name="Yi K."/>
            <person name="Kong H."/>
            <person name="Lavrijsen P."/>
            <person name="Sunseri F."/>
            <person name="Falavigna A."/>
            <person name="Ye Y."/>
            <person name="Leebens-Mack J.H."/>
            <person name="Chen G."/>
        </authorList>
    </citation>
    <scope>NUCLEOTIDE SEQUENCE [LARGE SCALE GENOMIC DNA]</scope>
    <source>
        <strain evidence="2">cv. DH0086</strain>
    </source>
</reference>
<proteinExistence type="predicted"/>
<dbReference type="Proteomes" id="UP000243459">
    <property type="component" value="Chromosome 4"/>
</dbReference>